<sequence length="552" mass="64073">MAKTKEQNTGRIRKIYQSDRNYKNLKCYFEECTSNSSLHGVRYLGEKNRTLAEKIGWLIMILTSMIICGYFVHQTYKKWETTPILVTVGTTQLPIQYVPFPAVTICPAIKVRKDLVEILNKFDRSYNGTPALDEIKAFKHAQMWCQYIDGSQFRRTFKLQETYSLKDLDFIYENTPSIEENFKTCFWSGLRQNCSKIFTPIFTEEGVCYTFNSLDRLSLFEEGVLKYKHFNKAKNATCYDDYKTSCTETYPYRTTPGAEAGLEVVMRISTDNKNPCMNSGKGHKVMIHQSSELPSTRYNFFYVPLTDSVTVALTPQLITTDSSLKSYKVNQRKCYYDDEKNLTHFRYYTQTNCETECYVYAMQIYKNCSDFYMPHIHEDTRICNASISQWMKTWGHHIKNYLAGVNINIPSSAVDLLNDIRVPPEAKDACTCLPSCKSLKYNTEITQTDYDEYNKQSADRNKTTVKYSLLSIYFKDAEFIPYERKEMFGLMDFVAYCGGLLGLFIGFSFIALLEVVYFICFRPLFNIYLFGKKYWAGYQTGGDPKLSEAESN</sequence>
<dbReference type="PRINTS" id="PR01078">
    <property type="entry name" value="AMINACHANNEL"/>
</dbReference>
<evidence type="ECO:0000256" key="7">
    <source>
        <dbReference type="ARBA" id="ARBA00023053"/>
    </source>
</evidence>
<protein>
    <submittedName>
        <fullName evidence="14">Amiloride-sensitive sodium channel</fullName>
    </submittedName>
</protein>
<dbReference type="Proteomes" id="UP001458880">
    <property type="component" value="Unassembled WGS sequence"/>
</dbReference>
<keyword evidence="15" id="KW-1185">Reference proteome</keyword>
<evidence type="ECO:0000256" key="5">
    <source>
        <dbReference type="ARBA" id="ARBA00022692"/>
    </source>
</evidence>
<dbReference type="InterPro" id="IPR001873">
    <property type="entry name" value="ENaC"/>
</dbReference>
<name>A0AAW1JYF5_POPJA</name>
<organism evidence="14 15">
    <name type="scientific">Popillia japonica</name>
    <name type="common">Japanese beetle</name>
    <dbReference type="NCBI Taxonomy" id="7064"/>
    <lineage>
        <taxon>Eukaryota</taxon>
        <taxon>Metazoa</taxon>
        <taxon>Ecdysozoa</taxon>
        <taxon>Arthropoda</taxon>
        <taxon>Hexapoda</taxon>
        <taxon>Insecta</taxon>
        <taxon>Pterygota</taxon>
        <taxon>Neoptera</taxon>
        <taxon>Endopterygota</taxon>
        <taxon>Coleoptera</taxon>
        <taxon>Polyphaga</taxon>
        <taxon>Scarabaeiformia</taxon>
        <taxon>Scarabaeidae</taxon>
        <taxon>Rutelinae</taxon>
        <taxon>Popillia</taxon>
    </lineage>
</organism>
<keyword evidence="8 12" id="KW-0406">Ion transport</keyword>
<evidence type="ECO:0000256" key="12">
    <source>
        <dbReference type="RuleBase" id="RU000679"/>
    </source>
</evidence>
<evidence type="ECO:0000256" key="9">
    <source>
        <dbReference type="ARBA" id="ARBA00023136"/>
    </source>
</evidence>
<keyword evidence="9 13" id="KW-0472">Membrane</keyword>
<evidence type="ECO:0000313" key="15">
    <source>
        <dbReference type="Proteomes" id="UP001458880"/>
    </source>
</evidence>
<dbReference type="AlphaFoldDB" id="A0AAW1JYF5"/>
<evidence type="ECO:0000256" key="8">
    <source>
        <dbReference type="ARBA" id="ARBA00023065"/>
    </source>
</evidence>
<proteinExistence type="inferred from homology"/>
<dbReference type="Gene3D" id="1.10.287.770">
    <property type="entry name" value="YojJ-like"/>
    <property type="match status" value="1"/>
</dbReference>
<dbReference type="Pfam" id="PF00858">
    <property type="entry name" value="ASC"/>
    <property type="match status" value="1"/>
</dbReference>
<evidence type="ECO:0000256" key="2">
    <source>
        <dbReference type="ARBA" id="ARBA00007193"/>
    </source>
</evidence>
<feature type="transmembrane region" description="Helical" evidence="13">
    <location>
        <begin position="55"/>
        <end position="72"/>
    </location>
</feature>
<evidence type="ECO:0000256" key="4">
    <source>
        <dbReference type="ARBA" id="ARBA00022461"/>
    </source>
</evidence>
<keyword evidence="11 12" id="KW-0407">Ion channel</keyword>
<evidence type="ECO:0000256" key="1">
    <source>
        <dbReference type="ARBA" id="ARBA00004141"/>
    </source>
</evidence>
<evidence type="ECO:0000256" key="6">
    <source>
        <dbReference type="ARBA" id="ARBA00022989"/>
    </source>
</evidence>
<comment type="caution">
    <text evidence="14">The sequence shown here is derived from an EMBL/GenBank/DDBJ whole genome shotgun (WGS) entry which is preliminary data.</text>
</comment>
<keyword evidence="3 12" id="KW-0813">Transport</keyword>
<evidence type="ECO:0000256" key="11">
    <source>
        <dbReference type="ARBA" id="ARBA00023303"/>
    </source>
</evidence>
<reference evidence="14 15" key="1">
    <citation type="journal article" date="2024" name="BMC Genomics">
        <title>De novo assembly and annotation of Popillia japonica's genome with initial clues to its potential as an invasive pest.</title>
        <authorList>
            <person name="Cucini C."/>
            <person name="Boschi S."/>
            <person name="Funari R."/>
            <person name="Cardaioli E."/>
            <person name="Iannotti N."/>
            <person name="Marturano G."/>
            <person name="Paoli F."/>
            <person name="Bruttini M."/>
            <person name="Carapelli A."/>
            <person name="Frati F."/>
            <person name="Nardi F."/>
        </authorList>
    </citation>
    <scope>NUCLEOTIDE SEQUENCE [LARGE SCALE GENOMIC DNA]</scope>
    <source>
        <strain evidence="14">DMR45628</strain>
    </source>
</reference>
<dbReference type="PANTHER" id="PTHR11690">
    <property type="entry name" value="AMILORIDE-SENSITIVE SODIUM CHANNEL-RELATED"/>
    <property type="match status" value="1"/>
</dbReference>
<comment type="subcellular location">
    <subcellularLocation>
        <location evidence="1">Membrane</location>
        <topology evidence="1">Multi-pass membrane protein</topology>
    </subcellularLocation>
</comment>
<dbReference type="GO" id="GO:0005886">
    <property type="term" value="C:plasma membrane"/>
    <property type="evidence" value="ECO:0007669"/>
    <property type="project" value="TreeGrafter"/>
</dbReference>
<comment type="similarity">
    <text evidence="2 12">Belongs to the amiloride-sensitive sodium channel (TC 1.A.6) family.</text>
</comment>
<feature type="transmembrane region" description="Helical" evidence="13">
    <location>
        <begin position="493"/>
        <end position="519"/>
    </location>
</feature>
<keyword evidence="10 12" id="KW-0739">Sodium transport</keyword>
<keyword evidence="6 13" id="KW-1133">Transmembrane helix</keyword>
<evidence type="ECO:0000256" key="13">
    <source>
        <dbReference type="SAM" id="Phobius"/>
    </source>
</evidence>
<evidence type="ECO:0000313" key="14">
    <source>
        <dbReference type="EMBL" id="KAK9709712.1"/>
    </source>
</evidence>
<accession>A0AAW1JYF5</accession>
<keyword evidence="7" id="KW-0915">Sodium</keyword>
<evidence type="ECO:0000256" key="10">
    <source>
        <dbReference type="ARBA" id="ARBA00023201"/>
    </source>
</evidence>
<evidence type="ECO:0000256" key="3">
    <source>
        <dbReference type="ARBA" id="ARBA00022448"/>
    </source>
</evidence>
<dbReference type="GO" id="GO:0015280">
    <property type="term" value="F:ligand-gated sodium channel activity"/>
    <property type="evidence" value="ECO:0007669"/>
    <property type="project" value="TreeGrafter"/>
</dbReference>
<dbReference type="Gene3D" id="2.60.470.10">
    <property type="entry name" value="Acid-sensing ion channels like domains"/>
    <property type="match status" value="1"/>
</dbReference>
<keyword evidence="4 12" id="KW-0894">Sodium channel</keyword>
<keyword evidence="5 12" id="KW-0812">Transmembrane</keyword>
<gene>
    <name evidence="14" type="ORF">QE152_g26472</name>
</gene>
<dbReference type="PANTHER" id="PTHR11690:SF288">
    <property type="entry name" value="AMILORIDE-SENSITIVE NA+ CHANNEL-RELATED"/>
    <property type="match status" value="1"/>
</dbReference>
<dbReference type="EMBL" id="JASPKY010000304">
    <property type="protein sequence ID" value="KAK9709712.1"/>
    <property type="molecule type" value="Genomic_DNA"/>
</dbReference>